<dbReference type="InterPro" id="IPR000917">
    <property type="entry name" value="Sulfatase_N"/>
</dbReference>
<evidence type="ECO:0000256" key="6">
    <source>
        <dbReference type="SAM" id="MobiDB-lite"/>
    </source>
</evidence>
<keyword evidence="2" id="KW-0479">Metal-binding</keyword>
<keyword evidence="5" id="KW-0325">Glycoprotein</keyword>
<dbReference type="Gene3D" id="3.40.720.10">
    <property type="entry name" value="Alkaline Phosphatase, subunit A"/>
    <property type="match status" value="1"/>
</dbReference>
<keyword evidence="3" id="KW-0378">Hydrolase</keyword>
<sequence length="506" mass="57415">MSSFTPHMDNFAKKSIKLTNYYTEFLCTPARASLLTGKNPIHTGMQSNVIYVGSPYGLPLEHKLMPEYLKSQGYVTHMVGKWHLGSFNSQYLPNSRGFDSFLGYLNGEEDYYGKYAAYSGHAIFDFFFNEMPIKDDSILGLYSLDSYDMRVRQIIQEHDASEPLFLYYSTQAIHHPFSEPPTSMLTDYQYELGSKMRKDVKDARGLLAETSAAMDFTFLNLMSYLQEKGMYENSVIVVASDNGGCSYKGGDNYPLRGQKQTLFEGGVRVNAFVHSPLLPEATQGTEFDCMFHVVDWLPTLIEGVAGVQTAPDIDGVNHWEALMKNFGVSAGQTCYRSEMLHNINVMVDDSSGLPSQDTLQASLRLNNLKLVYGQYEEGWWTSTEFSDQNCDLASYDFGFPPFGYVFDIEEDPEERHNLIDKVDEASLATLWSTLDRYFDSMTAPAAREIDPTAIYAFLENDNFVLPWVSNEDLIDPQDPFMKEMQEENEIDEIDEHSHPDMVPHSS</sequence>
<dbReference type="CDD" id="cd16029">
    <property type="entry name" value="4-S"/>
    <property type="match status" value="1"/>
</dbReference>
<gene>
    <name evidence="8" type="ORF">HAKA00212_LOCUS3447</name>
</gene>
<dbReference type="InterPro" id="IPR047115">
    <property type="entry name" value="ARSB"/>
</dbReference>
<dbReference type="EMBL" id="HBIU01008567">
    <property type="protein sequence ID" value="CAE0624780.1"/>
    <property type="molecule type" value="Transcribed_RNA"/>
</dbReference>
<keyword evidence="4" id="KW-0106">Calcium</keyword>
<name>A0A7S3XKH7_HETAK</name>
<reference evidence="8" key="1">
    <citation type="submission" date="2021-01" db="EMBL/GenBank/DDBJ databases">
        <authorList>
            <person name="Corre E."/>
            <person name="Pelletier E."/>
            <person name="Niang G."/>
            <person name="Scheremetjew M."/>
            <person name="Finn R."/>
            <person name="Kale V."/>
            <person name="Holt S."/>
            <person name="Cochrane G."/>
            <person name="Meng A."/>
            <person name="Brown T."/>
            <person name="Cohen L."/>
        </authorList>
    </citation>
    <scope>NUCLEOTIDE SEQUENCE</scope>
    <source>
        <strain evidence="8">CCMP3107</strain>
    </source>
</reference>
<dbReference type="InterPro" id="IPR017850">
    <property type="entry name" value="Alkaline_phosphatase_core_sf"/>
</dbReference>
<feature type="region of interest" description="Disordered" evidence="6">
    <location>
        <begin position="485"/>
        <end position="506"/>
    </location>
</feature>
<dbReference type="Gene3D" id="3.30.1120.10">
    <property type="match status" value="1"/>
</dbReference>
<evidence type="ECO:0000256" key="3">
    <source>
        <dbReference type="ARBA" id="ARBA00022801"/>
    </source>
</evidence>
<dbReference type="Pfam" id="PF00884">
    <property type="entry name" value="Sulfatase"/>
    <property type="match status" value="1"/>
</dbReference>
<evidence type="ECO:0000256" key="4">
    <source>
        <dbReference type="ARBA" id="ARBA00022837"/>
    </source>
</evidence>
<dbReference type="InterPro" id="IPR024607">
    <property type="entry name" value="Sulfatase_CS"/>
</dbReference>
<feature type="domain" description="Sulfatase N-terminal" evidence="7">
    <location>
        <begin position="5"/>
        <end position="301"/>
    </location>
</feature>
<evidence type="ECO:0000259" key="7">
    <source>
        <dbReference type="Pfam" id="PF00884"/>
    </source>
</evidence>
<dbReference type="PROSITE" id="PS00149">
    <property type="entry name" value="SULFATASE_2"/>
    <property type="match status" value="1"/>
</dbReference>
<evidence type="ECO:0000256" key="2">
    <source>
        <dbReference type="ARBA" id="ARBA00022723"/>
    </source>
</evidence>
<dbReference type="AlphaFoldDB" id="A0A7S3XKH7"/>
<dbReference type="PANTHER" id="PTHR10342">
    <property type="entry name" value="ARYLSULFATASE"/>
    <property type="match status" value="1"/>
</dbReference>
<accession>A0A7S3XKH7</accession>
<evidence type="ECO:0000256" key="1">
    <source>
        <dbReference type="ARBA" id="ARBA00008779"/>
    </source>
</evidence>
<dbReference type="GO" id="GO:0046872">
    <property type="term" value="F:metal ion binding"/>
    <property type="evidence" value="ECO:0007669"/>
    <property type="project" value="UniProtKB-KW"/>
</dbReference>
<feature type="compositionally biased region" description="Basic and acidic residues" evidence="6">
    <location>
        <begin position="495"/>
        <end position="506"/>
    </location>
</feature>
<evidence type="ECO:0000256" key="5">
    <source>
        <dbReference type="ARBA" id="ARBA00023180"/>
    </source>
</evidence>
<dbReference type="SUPFAM" id="SSF53649">
    <property type="entry name" value="Alkaline phosphatase-like"/>
    <property type="match status" value="1"/>
</dbReference>
<evidence type="ECO:0000313" key="8">
    <source>
        <dbReference type="EMBL" id="CAE0624780.1"/>
    </source>
</evidence>
<organism evidence="8">
    <name type="scientific">Heterosigma akashiwo</name>
    <name type="common">Chromophytic alga</name>
    <name type="synonym">Heterosigma carterae</name>
    <dbReference type="NCBI Taxonomy" id="2829"/>
    <lineage>
        <taxon>Eukaryota</taxon>
        <taxon>Sar</taxon>
        <taxon>Stramenopiles</taxon>
        <taxon>Ochrophyta</taxon>
        <taxon>Raphidophyceae</taxon>
        <taxon>Chattonellales</taxon>
        <taxon>Chattonellaceae</taxon>
        <taxon>Heterosigma</taxon>
    </lineage>
</organism>
<proteinExistence type="inferred from homology"/>
<dbReference type="GO" id="GO:0008484">
    <property type="term" value="F:sulfuric ester hydrolase activity"/>
    <property type="evidence" value="ECO:0007669"/>
    <property type="project" value="InterPro"/>
</dbReference>
<protein>
    <recommendedName>
        <fullName evidence="7">Sulfatase N-terminal domain-containing protein</fullName>
    </recommendedName>
</protein>
<dbReference type="PANTHER" id="PTHR10342:SF274">
    <property type="entry name" value="ARYLSULFATASE B"/>
    <property type="match status" value="1"/>
</dbReference>
<comment type="similarity">
    <text evidence="1">Belongs to the sulfatase family.</text>
</comment>